<accession>A0A7I7JNR1</accession>
<dbReference type="Proteomes" id="UP000466997">
    <property type="component" value="Chromosome"/>
</dbReference>
<keyword evidence="1" id="KW-0732">Signal</keyword>
<evidence type="ECO:0000313" key="3">
    <source>
        <dbReference type="Proteomes" id="UP000466997"/>
    </source>
</evidence>
<dbReference type="EMBL" id="AP022562">
    <property type="protein sequence ID" value="BBX13535.1"/>
    <property type="molecule type" value="Genomic_DNA"/>
</dbReference>
<name>A0A7I7JNR1_9MYCO</name>
<gene>
    <name evidence="2" type="ORF">MNVM_26160</name>
</gene>
<dbReference type="PIRSF" id="PIRSF021591">
    <property type="entry name" value="UCP021591"/>
    <property type="match status" value="1"/>
</dbReference>
<sequence length="150" mass="16231">MNAPEEPVTTRKFSASPLVLALAFTGPLATAAPAAADDSAPHRVRYLVSATETAQANIYYREVQPPNFGDYSHNPYQYSPRADVTIGPNQPWIFETTLADPQDWAMVVVSLPGMHPQLASPGFVCELRIDDVVVATDAGTKGALCSLRTW</sequence>
<evidence type="ECO:0000313" key="2">
    <source>
        <dbReference type="EMBL" id="BBX13535.1"/>
    </source>
</evidence>
<protein>
    <recommendedName>
        <fullName evidence="4">Secreted protein</fullName>
    </recommendedName>
</protein>
<evidence type="ECO:0000256" key="1">
    <source>
        <dbReference type="SAM" id="SignalP"/>
    </source>
</evidence>
<dbReference type="KEGG" id="mnm:MNVM_26160"/>
<evidence type="ECO:0008006" key="4">
    <source>
        <dbReference type="Google" id="ProtNLM"/>
    </source>
</evidence>
<dbReference type="AlphaFoldDB" id="A0A7I7JNR1"/>
<reference evidence="2 3" key="1">
    <citation type="journal article" date="2019" name="Emerg. Microbes Infect.">
        <title>Comprehensive subspecies identification of 175 nontuberculous mycobacteria species based on 7547 genomic profiles.</title>
        <authorList>
            <person name="Matsumoto Y."/>
            <person name="Kinjo T."/>
            <person name="Motooka D."/>
            <person name="Nabeya D."/>
            <person name="Jung N."/>
            <person name="Uechi K."/>
            <person name="Horii T."/>
            <person name="Iida T."/>
            <person name="Fujita J."/>
            <person name="Nakamura S."/>
        </authorList>
    </citation>
    <scope>NUCLEOTIDE SEQUENCE [LARGE SCALE GENOMIC DNA]</scope>
    <source>
        <strain evidence="2 3">JCM 6391</strain>
    </source>
</reference>
<proteinExistence type="predicted"/>
<feature type="chain" id="PRO_5029888547" description="Secreted protein" evidence="1">
    <location>
        <begin position="32"/>
        <end position="150"/>
    </location>
</feature>
<keyword evidence="3" id="KW-1185">Reference proteome</keyword>
<dbReference type="InterPro" id="IPR016793">
    <property type="entry name" value="UCP021591"/>
</dbReference>
<organism evidence="2 3">
    <name type="scientific">Mycobacterium novum</name>
    <dbReference type="NCBI Taxonomy" id="2492438"/>
    <lineage>
        <taxon>Bacteria</taxon>
        <taxon>Bacillati</taxon>
        <taxon>Actinomycetota</taxon>
        <taxon>Actinomycetes</taxon>
        <taxon>Mycobacteriales</taxon>
        <taxon>Mycobacteriaceae</taxon>
        <taxon>Mycobacterium</taxon>
    </lineage>
</organism>
<feature type="signal peptide" evidence="1">
    <location>
        <begin position="1"/>
        <end position="31"/>
    </location>
</feature>